<evidence type="ECO:0000256" key="5">
    <source>
        <dbReference type="ARBA" id="ARBA00022801"/>
    </source>
</evidence>
<evidence type="ECO:0000256" key="2">
    <source>
        <dbReference type="ARBA" id="ARBA00005375"/>
    </source>
</evidence>
<dbReference type="InterPro" id="IPR029033">
    <property type="entry name" value="His_PPase_superfam"/>
</dbReference>
<dbReference type="PROSITE" id="PS00778">
    <property type="entry name" value="HIS_ACID_PHOSPHAT_2"/>
    <property type="match status" value="1"/>
</dbReference>
<dbReference type="Pfam" id="PF00328">
    <property type="entry name" value="His_Phos_2"/>
    <property type="match status" value="1"/>
</dbReference>
<feature type="signal peptide" evidence="8">
    <location>
        <begin position="1"/>
        <end position="18"/>
    </location>
</feature>
<dbReference type="EC" id="3.1.3.2" evidence="3"/>
<feature type="chain" id="PRO_5040139918" description="acid phosphatase" evidence="8">
    <location>
        <begin position="19"/>
        <end position="350"/>
    </location>
</feature>
<evidence type="ECO:0000256" key="6">
    <source>
        <dbReference type="ARBA" id="ARBA00023157"/>
    </source>
</evidence>
<organism evidence="9 10">
    <name type="scientific">Brassicogethes aeneus</name>
    <name type="common">Rape pollen beetle</name>
    <name type="synonym">Meligethes aeneus</name>
    <dbReference type="NCBI Taxonomy" id="1431903"/>
    <lineage>
        <taxon>Eukaryota</taxon>
        <taxon>Metazoa</taxon>
        <taxon>Ecdysozoa</taxon>
        <taxon>Arthropoda</taxon>
        <taxon>Hexapoda</taxon>
        <taxon>Insecta</taxon>
        <taxon>Pterygota</taxon>
        <taxon>Neoptera</taxon>
        <taxon>Endopterygota</taxon>
        <taxon>Coleoptera</taxon>
        <taxon>Polyphaga</taxon>
        <taxon>Cucujiformia</taxon>
        <taxon>Nitidulidae</taxon>
        <taxon>Meligethinae</taxon>
        <taxon>Brassicogethes</taxon>
    </lineage>
</organism>
<keyword evidence="10" id="KW-1185">Reference proteome</keyword>
<protein>
    <recommendedName>
        <fullName evidence="3">acid phosphatase</fullName>
        <ecNumber evidence="3">3.1.3.2</ecNumber>
    </recommendedName>
</protein>
<evidence type="ECO:0000256" key="3">
    <source>
        <dbReference type="ARBA" id="ARBA00012646"/>
    </source>
</evidence>
<keyword evidence="4 8" id="KW-0732">Signal</keyword>
<comment type="catalytic activity">
    <reaction evidence="1">
        <text>a phosphate monoester + H2O = an alcohol + phosphate</text>
        <dbReference type="Rhea" id="RHEA:15017"/>
        <dbReference type="ChEBI" id="CHEBI:15377"/>
        <dbReference type="ChEBI" id="CHEBI:30879"/>
        <dbReference type="ChEBI" id="CHEBI:43474"/>
        <dbReference type="ChEBI" id="CHEBI:67140"/>
        <dbReference type="EC" id="3.1.3.2"/>
    </reaction>
</comment>
<dbReference type="CDD" id="cd07061">
    <property type="entry name" value="HP_HAP_like"/>
    <property type="match status" value="1"/>
</dbReference>
<dbReference type="PROSITE" id="PS00616">
    <property type="entry name" value="HIS_ACID_PHOSPHAT_1"/>
    <property type="match status" value="1"/>
</dbReference>
<dbReference type="EMBL" id="OV121141">
    <property type="protein sequence ID" value="CAH0548760.1"/>
    <property type="molecule type" value="Genomic_DNA"/>
</dbReference>
<dbReference type="InterPro" id="IPR000560">
    <property type="entry name" value="His_Pase_clade-2"/>
</dbReference>
<keyword evidence="6" id="KW-1015">Disulfide bond</keyword>
<dbReference type="Gene3D" id="3.40.50.1240">
    <property type="entry name" value="Phosphoglycerate mutase-like"/>
    <property type="match status" value="1"/>
</dbReference>
<proteinExistence type="inferred from homology"/>
<evidence type="ECO:0000313" key="9">
    <source>
        <dbReference type="EMBL" id="CAH0548760.1"/>
    </source>
</evidence>
<dbReference type="InterPro" id="IPR050645">
    <property type="entry name" value="Histidine_acid_phosphatase"/>
</dbReference>
<dbReference type="InterPro" id="IPR033379">
    <property type="entry name" value="Acid_Pase_AS"/>
</dbReference>
<dbReference type="PANTHER" id="PTHR11567:SF211">
    <property type="entry name" value="PROSTATIC ACID PHOSPHATASE"/>
    <property type="match status" value="1"/>
</dbReference>
<evidence type="ECO:0000256" key="4">
    <source>
        <dbReference type="ARBA" id="ARBA00022729"/>
    </source>
</evidence>
<gene>
    <name evidence="9" type="ORF">MELIAE_LOCUS2164</name>
</gene>
<accession>A0A9P0ASQ7</accession>
<dbReference type="GO" id="GO:0003993">
    <property type="term" value="F:acid phosphatase activity"/>
    <property type="evidence" value="ECO:0007669"/>
    <property type="project" value="UniProtKB-EC"/>
</dbReference>
<dbReference type="PANTHER" id="PTHR11567">
    <property type="entry name" value="ACID PHOSPHATASE-RELATED"/>
    <property type="match status" value="1"/>
</dbReference>
<reference evidence="9" key="1">
    <citation type="submission" date="2021-12" db="EMBL/GenBank/DDBJ databases">
        <authorList>
            <person name="King R."/>
        </authorList>
    </citation>
    <scope>NUCLEOTIDE SEQUENCE</scope>
</reference>
<keyword evidence="7" id="KW-0325">Glycoprotein</keyword>
<evidence type="ECO:0000256" key="8">
    <source>
        <dbReference type="SAM" id="SignalP"/>
    </source>
</evidence>
<evidence type="ECO:0000256" key="7">
    <source>
        <dbReference type="ARBA" id="ARBA00023180"/>
    </source>
</evidence>
<dbReference type="AlphaFoldDB" id="A0A9P0ASQ7"/>
<dbReference type="Proteomes" id="UP001154078">
    <property type="component" value="Chromosome 10"/>
</dbReference>
<name>A0A9P0ASQ7_BRAAE</name>
<comment type="similarity">
    <text evidence="2">Belongs to the histidine acid phosphatase family.</text>
</comment>
<keyword evidence="5" id="KW-0378">Hydrolase</keyword>
<evidence type="ECO:0000313" key="10">
    <source>
        <dbReference type="Proteomes" id="UP001154078"/>
    </source>
</evidence>
<dbReference type="OrthoDB" id="6723085at2759"/>
<sequence length="350" mass="40590">MYLGWLLVVFCQCLIVFSKENDTLVAVQMLYRHGDRTPMAVYPNDPNKKLVYRETSSAQLTNKGKERQYKLGQWLRKRYNGFLPSKYSNSDIKILTDDEDRCFMSAMSNLAGLYPPKGQQIWNKDIKWQPIPVRFNLSLQTPENCPVYEDLSNKAELELFEDICSQHGDILEYLAEKTGAEINDMATLVYTIIDPLKCEEAQGLKLPKWTDTVYPKPLVDWVSLYYSLGTSSSKLAQFRIGPVFQSILDHFENVNEKVIMYSSHDSSLVDIVYTLQPNHPKFWPEFASVVILELWQNKDEEYVKLTLKRDNTIEEINIDQCGVKCNLEKFKKLVEPVALTLEKRQQLCKN</sequence>
<dbReference type="SUPFAM" id="SSF53254">
    <property type="entry name" value="Phosphoglycerate mutase-like"/>
    <property type="match status" value="1"/>
</dbReference>
<evidence type="ECO:0000256" key="1">
    <source>
        <dbReference type="ARBA" id="ARBA00000032"/>
    </source>
</evidence>